<keyword evidence="4" id="KW-1133">Transmembrane helix</keyword>
<evidence type="ECO:0000313" key="8">
    <source>
        <dbReference type="EMBL" id="GBF90311.1"/>
    </source>
</evidence>
<dbReference type="Proteomes" id="UP000247498">
    <property type="component" value="Unassembled WGS sequence"/>
</dbReference>
<keyword evidence="7" id="KW-0732">Signal</keyword>
<dbReference type="Gene3D" id="1.25.40.10">
    <property type="entry name" value="Tetratricopeptide repeat domain"/>
    <property type="match status" value="1"/>
</dbReference>
<sequence>MQPAGACSRAASLLSAAAFARLQAQQLNPCQQQRGYTGGRASAGGAAEQLQCSGSTSPGAPAAEASASAEQPFACHSPSEPSGAGAGGWLGAAAAGAAAPHAAPHAELHPWLDPGASALDALHAATGLPWWAAIPLTTLAAKAALLPLSVRQARIVRSNMALWNESFELSKQRDAKEAAAARQRAELAAAAAFATQQQDRQAPGNAPAAAADGALAGPRPDEPPAALGTAHDGLLQLLRWRRRVSLFHELRVKCGVPHPAWFLANNLVQWPVFVYLGVCVRSMAQLQPPWPGFQDGGALWFRDLTLPAVAAAAAGPGAAAAAAGGGGGLALPMGAAGLALPLAVTGLMLASIRIGFKVSGAAARHPAVAGTFLQPLLRYAPAALYALTLGSLYLKLQLPQAVLLHWLASSGFTLSLQLALRRSALRAALGFGGPAAGGGGGGGGVDAAVEARAAAAGGADVLVAVAAKASALHRYDEAKYCLARAAELEPGNAGVHYAAAQVAALTGDWPAAEAAYSRCAEAAAAAGSGGADYRRFVGQALFCAGTARARQGRHPEALASYAAAEAAGYAQPHALAQARGAALLAMGRPGEAAAVVQDALRAGRGSGGGGGGGDGFVDMTPVLRDLLSKIEERQTGGQQ</sequence>
<protein>
    <submittedName>
        <fullName evidence="8">Uncharacterized protein</fullName>
    </submittedName>
</protein>
<feature type="chain" id="PRO_5015876021" evidence="7">
    <location>
        <begin position="25"/>
        <end position="639"/>
    </location>
</feature>
<feature type="compositionally biased region" description="Low complexity" evidence="6">
    <location>
        <begin position="192"/>
        <end position="218"/>
    </location>
</feature>
<feature type="region of interest" description="Disordered" evidence="6">
    <location>
        <begin position="192"/>
        <end position="226"/>
    </location>
</feature>
<dbReference type="GO" id="GO:0005743">
    <property type="term" value="C:mitochondrial inner membrane"/>
    <property type="evidence" value="ECO:0007669"/>
    <property type="project" value="TreeGrafter"/>
</dbReference>
<dbReference type="EMBL" id="BDRX01000016">
    <property type="protein sequence ID" value="GBF90311.1"/>
    <property type="molecule type" value="Genomic_DNA"/>
</dbReference>
<evidence type="ECO:0000313" key="9">
    <source>
        <dbReference type="Proteomes" id="UP000247498"/>
    </source>
</evidence>
<comment type="similarity">
    <text evidence="2">Belongs to the OXA1/ALB3/YidC (TC 2.A.9.2) family.</text>
</comment>
<dbReference type="GO" id="GO:0032977">
    <property type="term" value="F:membrane insertase activity"/>
    <property type="evidence" value="ECO:0007669"/>
    <property type="project" value="InterPro"/>
</dbReference>
<evidence type="ECO:0000256" key="3">
    <source>
        <dbReference type="ARBA" id="ARBA00022692"/>
    </source>
</evidence>
<dbReference type="PANTHER" id="PTHR12428:SF65">
    <property type="entry name" value="CYTOCHROME C OXIDASE ASSEMBLY PROTEIN COX18, MITOCHONDRIAL"/>
    <property type="match status" value="1"/>
</dbReference>
<dbReference type="STRING" id="307507.A0A2V0NRQ9"/>
<accession>A0A2V0NRQ9</accession>
<comment type="subcellular location">
    <subcellularLocation>
        <location evidence="1">Membrane</location>
        <topology evidence="1">Multi-pass membrane protein</topology>
    </subcellularLocation>
</comment>
<evidence type="ECO:0000256" key="4">
    <source>
        <dbReference type="ARBA" id="ARBA00022989"/>
    </source>
</evidence>
<dbReference type="OrthoDB" id="2148490at2759"/>
<dbReference type="InParanoid" id="A0A2V0NRQ9"/>
<comment type="caution">
    <text evidence="8">The sequence shown here is derived from an EMBL/GenBank/DDBJ whole genome shotgun (WGS) entry which is preliminary data.</text>
</comment>
<dbReference type="InterPro" id="IPR001708">
    <property type="entry name" value="YidC/ALB3/OXA1/COX18"/>
</dbReference>
<dbReference type="InterPro" id="IPR011990">
    <property type="entry name" value="TPR-like_helical_dom_sf"/>
</dbReference>
<feature type="signal peptide" evidence="7">
    <location>
        <begin position="1"/>
        <end position="24"/>
    </location>
</feature>
<dbReference type="GO" id="GO:0032979">
    <property type="term" value="P:protein insertion into mitochondrial inner membrane from matrix"/>
    <property type="evidence" value="ECO:0007669"/>
    <property type="project" value="TreeGrafter"/>
</dbReference>
<feature type="region of interest" description="Disordered" evidence="6">
    <location>
        <begin position="50"/>
        <end position="80"/>
    </location>
</feature>
<gene>
    <name evidence="8" type="ORF">Rsub_02417</name>
</gene>
<evidence type="ECO:0000256" key="6">
    <source>
        <dbReference type="SAM" id="MobiDB-lite"/>
    </source>
</evidence>
<reference evidence="8 9" key="1">
    <citation type="journal article" date="2018" name="Sci. Rep.">
        <title>Raphidocelis subcapitata (=Pseudokirchneriella subcapitata) provides an insight into genome evolution and environmental adaptations in the Sphaeropleales.</title>
        <authorList>
            <person name="Suzuki S."/>
            <person name="Yamaguchi H."/>
            <person name="Nakajima N."/>
            <person name="Kawachi M."/>
        </authorList>
    </citation>
    <scope>NUCLEOTIDE SEQUENCE [LARGE SCALE GENOMIC DNA]</scope>
    <source>
        <strain evidence="8 9">NIES-35</strain>
    </source>
</reference>
<dbReference type="PANTHER" id="PTHR12428">
    <property type="entry name" value="OXA1"/>
    <property type="match status" value="1"/>
</dbReference>
<keyword evidence="5" id="KW-0472">Membrane</keyword>
<evidence type="ECO:0000256" key="1">
    <source>
        <dbReference type="ARBA" id="ARBA00004141"/>
    </source>
</evidence>
<proteinExistence type="inferred from homology"/>
<name>A0A2V0NRQ9_9CHLO</name>
<feature type="compositionally biased region" description="Low complexity" evidence="6">
    <location>
        <begin position="53"/>
        <end position="70"/>
    </location>
</feature>
<organism evidence="8 9">
    <name type="scientific">Raphidocelis subcapitata</name>
    <dbReference type="NCBI Taxonomy" id="307507"/>
    <lineage>
        <taxon>Eukaryota</taxon>
        <taxon>Viridiplantae</taxon>
        <taxon>Chlorophyta</taxon>
        <taxon>core chlorophytes</taxon>
        <taxon>Chlorophyceae</taxon>
        <taxon>CS clade</taxon>
        <taxon>Sphaeropleales</taxon>
        <taxon>Selenastraceae</taxon>
        <taxon>Raphidocelis</taxon>
    </lineage>
</organism>
<evidence type="ECO:0000256" key="2">
    <source>
        <dbReference type="ARBA" id="ARBA00010583"/>
    </source>
</evidence>
<keyword evidence="9" id="KW-1185">Reference proteome</keyword>
<dbReference type="SUPFAM" id="SSF48452">
    <property type="entry name" value="TPR-like"/>
    <property type="match status" value="1"/>
</dbReference>
<dbReference type="AlphaFoldDB" id="A0A2V0NRQ9"/>
<evidence type="ECO:0000256" key="5">
    <source>
        <dbReference type="ARBA" id="ARBA00023136"/>
    </source>
</evidence>
<evidence type="ECO:0000256" key="7">
    <source>
        <dbReference type="SAM" id="SignalP"/>
    </source>
</evidence>
<keyword evidence="3" id="KW-0812">Transmembrane</keyword>